<protein>
    <recommendedName>
        <fullName evidence="5">40-residue YVTN family beta-propeller repeat-containing protein</fullName>
    </recommendedName>
</protein>
<dbReference type="PANTHER" id="PTHR47197">
    <property type="entry name" value="PROTEIN NIRF"/>
    <property type="match status" value="1"/>
</dbReference>
<dbReference type="InterPro" id="IPR011044">
    <property type="entry name" value="Quino_amine_DH_bsu"/>
</dbReference>
<feature type="compositionally biased region" description="Polar residues" evidence="1">
    <location>
        <begin position="46"/>
        <end position="55"/>
    </location>
</feature>
<dbReference type="RefSeq" id="WP_062291757.1">
    <property type="nucleotide sequence ID" value="NZ_CP013200.1"/>
</dbReference>
<reference evidence="3 4" key="2">
    <citation type="journal article" date="2016" name="J. Biotechnol.">
        <title>Complete genome sequence of Arthrobacter alpinus ERGS4:06, a yellow pigmented bacterium tolerant to cold and radiations isolated from Sikkim Himalaya.</title>
        <authorList>
            <person name="Kumar R."/>
            <person name="Singh D."/>
            <person name="Swarnkar M.K."/>
            <person name="Singh A.K."/>
            <person name="Kumar S."/>
        </authorList>
    </citation>
    <scope>NUCLEOTIDE SEQUENCE [LARGE SCALE GENOMIC DNA]</scope>
    <source>
        <strain evidence="3 4">ERGS4:06</strain>
    </source>
</reference>
<dbReference type="Gene3D" id="2.130.10.10">
    <property type="entry name" value="YVTN repeat-like/Quinoprotein amine dehydrogenase"/>
    <property type="match status" value="1"/>
</dbReference>
<proteinExistence type="predicted"/>
<dbReference type="PROSITE" id="PS51257">
    <property type="entry name" value="PROKAR_LIPOPROTEIN"/>
    <property type="match status" value="1"/>
</dbReference>
<dbReference type="Proteomes" id="UP000059574">
    <property type="component" value="Chromosome"/>
</dbReference>
<dbReference type="InterPro" id="IPR015943">
    <property type="entry name" value="WD40/YVTN_repeat-like_dom_sf"/>
</dbReference>
<evidence type="ECO:0000313" key="4">
    <source>
        <dbReference type="Proteomes" id="UP000059574"/>
    </source>
</evidence>
<dbReference type="SUPFAM" id="SSF50969">
    <property type="entry name" value="YVTN repeat-like/Quinoprotein amine dehydrogenase"/>
    <property type="match status" value="1"/>
</dbReference>
<evidence type="ECO:0000256" key="1">
    <source>
        <dbReference type="SAM" id="MobiDB-lite"/>
    </source>
</evidence>
<dbReference type="OrthoDB" id="4313767at2"/>
<dbReference type="AlphaFoldDB" id="A0A0S2M280"/>
<keyword evidence="2" id="KW-0732">Signal</keyword>
<dbReference type="InterPro" id="IPR051200">
    <property type="entry name" value="Host-pathogen_enzymatic-act"/>
</dbReference>
<feature type="chain" id="PRO_5039507875" description="40-residue YVTN family beta-propeller repeat-containing protein" evidence="2">
    <location>
        <begin position="23"/>
        <end position="391"/>
    </location>
</feature>
<reference evidence="4" key="1">
    <citation type="submission" date="2015-11" db="EMBL/GenBank/DDBJ databases">
        <authorList>
            <person name="Kumar R."/>
            <person name="Singh D."/>
            <person name="Swarnkar M.K."/>
            <person name="Singh A.K."/>
            <person name="Kumar S."/>
        </authorList>
    </citation>
    <scope>NUCLEOTIDE SEQUENCE [LARGE SCALE GENOMIC DNA]</scope>
    <source>
        <strain evidence="4">ERGS4:06</strain>
    </source>
</reference>
<name>A0A0S2M280_9MICC</name>
<evidence type="ECO:0008006" key="5">
    <source>
        <dbReference type="Google" id="ProtNLM"/>
    </source>
</evidence>
<sequence>MEPVIARRTVFGVAGIAALALAGCTTDGVPGQKPSTVAAPKPSAGTAPTASHPPSNSSFLLATLAHTDKIARIDPENQDKDAVEFLTVGAAPWGIGVYSPTHAAYVATAEGLAVVDLATFKREALVPYLHPAPEISQGEYRPGGLGLAVAPDGSAVYVAVSVDTQTCFLEVFDVQRGVFTGSVRVGWRPFDVVVAPDGAWVATIDHDSFTVTVVDPASLHATTRKIAPFGTEGGLASWEKIHYAAVDADGTILLPVQGKVVVRLDPVTGKSSTIPSAANSHAHGTALARRLLLTVGTGSFGNADGVPNLSVLNLDTGDERIAPLDVPHETVMVWSDAAGADWAVVAGGNTRDEGWDGITFVRLSDFEQRKLNVPGYPQVVVAYQGTGRGAA</sequence>
<gene>
    <name evidence="3" type="ORF">AS189_17375</name>
</gene>
<feature type="region of interest" description="Disordered" evidence="1">
    <location>
        <begin position="30"/>
        <end position="55"/>
    </location>
</feature>
<dbReference type="SUPFAM" id="SSF75011">
    <property type="entry name" value="3-carboxy-cis,cis-mucoante lactonizing enzyme"/>
    <property type="match status" value="1"/>
</dbReference>
<dbReference type="PANTHER" id="PTHR47197:SF3">
    <property type="entry name" value="DIHYDRO-HEME D1 DEHYDROGENASE"/>
    <property type="match status" value="1"/>
</dbReference>
<evidence type="ECO:0000313" key="3">
    <source>
        <dbReference type="EMBL" id="ALO67930.1"/>
    </source>
</evidence>
<organism evidence="3 4">
    <name type="scientific">Arthrobacter alpinus</name>
    <dbReference type="NCBI Taxonomy" id="656366"/>
    <lineage>
        <taxon>Bacteria</taxon>
        <taxon>Bacillati</taxon>
        <taxon>Actinomycetota</taxon>
        <taxon>Actinomycetes</taxon>
        <taxon>Micrococcales</taxon>
        <taxon>Micrococcaceae</taxon>
        <taxon>Arthrobacter</taxon>
    </lineage>
</organism>
<feature type="signal peptide" evidence="2">
    <location>
        <begin position="1"/>
        <end position="22"/>
    </location>
</feature>
<accession>A0A0S2M280</accession>
<dbReference type="EMBL" id="CP013200">
    <property type="protein sequence ID" value="ALO67930.1"/>
    <property type="molecule type" value="Genomic_DNA"/>
</dbReference>
<evidence type="ECO:0000256" key="2">
    <source>
        <dbReference type="SAM" id="SignalP"/>
    </source>
</evidence>